<dbReference type="Gene3D" id="3.30.700.10">
    <property type="entry name" value="Glycoprotein, Type 4 Pilin"/>
    <property type="match status" value="1"/>
</dbReference>
<dbReference type="Pfam" id="PF07596">
    <property type="entry name" value="SBP_bac_10"/>
    <property type="match status" value="1"/>
</dbReference>
<proteinExistence type="predicted"/>
<feature type="domain" description="DUF1559" evidence="1">
    <location>
        <begin position="31"/>
        <end position="326"/>
    </location>
</feature>
<evidence type="ECO:0000313" key="2">
    <source>
        <dbReference type="EMBL" id="XBH05247.1"/>
    </source>
</evidence>
<dbReference type="InterPro" id="IPR045584">
    <property type="entry name" value="Pilin-like"/>
</dbReference>
<dbReference type="NCBIfam" id="TIGR02532">
    <property type="entry name" value="IV_pilin_GFxxxE"/>
    <property type="match status" value="1"/>
</dbReference>
<dbReference type="AlphaFoldDB" id="A0AAU7CJD8"/>
<gene>
    <name evidence="2" type="ORF">V5E97_04295</name>
</gene>
<dbReference type="InterPro" id="IPR012902">
    <property type="entry name" value="N_methyl_site"/>
</dbReference>
<protein>
    <submittedName>
        <fullName evidence="2">DUF1559 domain-containing protein</fullName>
    </submittedName>
</protein>
<dbReference type="PROSITE" id="PS00409">
    <property type="entry name" value="PROKAR_NTER_METHYL"/>
    <property type="match status" value="1"/>
</dbReference>
<dbReference type="InterPro" id="IPR011453">
    <property type="entry name" value="DUF1559"/>
</dbReference>
<dbReference type="PANTHER" id="PTHR30093:SF2">
    <property type="entry name" value="TYPE II SECRETION SYSTEM PROTEIN H"/>
    <property type="match status" value="1"/>
</dbReference>
<dbReference type="PANTHER" id="PTHR30093">
    <property type="entry name" value="GENERAL SECRETION PATHWAY PROTEIN G"/>
    <property type="match status" value="1"/>
</dbReference>
<dbReference type="EMBL" id="CP155447">
    <property type="protein sequence ID" value="XBH05247.1"/>
    <property type="molecule type" value="Genomic_DNA"/>
</dbReference>
<sequence>MMRRHGFTLIELLVVIAIIAVLIALLLPAVQAAREAARRAQCVNNLKQIGLALHNYESGIGSLPWGDGPKGWNDWSCFALLLSYFEQANAFNALNFYNGHNRPYIDSTGPLTNTSVFRSVISSFLCPSDIDRLTNADGGHVNYCGNAGNNPSAFYNGPAYNSASQSSGAFNGLFGWVTRSGVVRFAEITDGLSNTAAFSERLKGIGILNSNGLDPMKPTSSISLVAGPATPQDVTPQAYYSLCQAKAPANTGSTLAGVYSMGKWWFAGHPALTRYNHVMPPNSWSCAVASDVNTGGAYTASSRHSGMVNMLMADGSVRGIKNSIGPTVWWALGSRAGGEVLDQSSY</sequence>
<accession>A0AAU7CJD8</accession>
<dbReference type="NCBIfam" id="TIGR04294">
    <property type="entry name" value="pre_pil_HX9DG"/>
    <property type="match status" value="1"/>
</dbReference>
<evidence type="ECO:0000259" key="1">
    <source>
        <dbReference type="Pfam" id="PF07596"/>
    </source>
</evidence>
<reference evidence="2" key="1">
    <citation type="submission" date="2024-05" db="EMBL/GenBank/DDBJ databases">
        <title>Planctomycetes of the genus Singulisphaera possess chitinolytic capabilities.</title>
        <authorList>
            <person name="Ivanova A."/>
        </authorList>
    </citation>
    <scope>NUCLEOTIDE SEQUENCE</scope>
    <source>
        <strain evidence="2">Ch08T</strain>
    </source>
</reference>
<dbReference type="InterPro" id="IPR027558">
    <property type="entry name" value="Pre_pil_HX9DG_C"/>
</dbReference>
<dbReference type="SUPFAM" id="SSF54523">
    <property type="entry name" value="Pili subunits"/>
    <property type="match status" value="1"/>
</dbReference>
<dbReference type="Pfam" id="PF07963">
    <property type="entry name" value="N_methyl"/>
    <property type="match status" value="1"/>
</dbReference>
<name>A0AAU7CJD8_9BACT</name>
<organism evidence="2">
    <name type="scientific">Singulisphaera sp. Ch08</name>
    <dbReference type="NCBI Taxonomy" id="3120278"/>
    <lineage>
        <taxon>Bacteria</taxon>
        <taxon>Pseudomonadati</taxon>
        <taxon>Planctomycetota</taxon>
        <taxon>Planctomycetia</taxon>
        <taxon>Isosphaerales</taxon>
        <taxon>Isosphaeraceae</taxon>
        <taxon>Singulisphaera</taxon>
    </lineage>
</organism>